<keyword evidence="1" id="KW-0472">Membrane</keyword>
<organism evidence="2 3">
    <name type="scientific">Thalassobacter stenotrophicus</name>
    <dbReference type="NCBI Taxonomy" id="266809"/>
    <lineage>
        <taxon>Bacteria</taxon>
        <taxon>Pseudomonadati</taxon>
        <taxon>Pseudomonadota</taxon>
        <taxon>Alphaproteobacteria</taxon>
        <taxon>Rhodobacterales</taxon>
        <taxon>Roseobacteraceae</taxon>
        <taxon>Thalassobacter</taxon>
    </lineage>
</organism>
<keyword evidence="1" id="KW-0812">Transmembrane</keyword>
<reference evidence="2 3" key="1">
    <citation type="submission" date="2015-09" db="EMBL/GenBank/DDBJ databases">
        <authorList>
            <consortium name="Swine Surveillance"/>
        </authorList>
    </citation>
    <scope>NUCLEOTIDE SEQUENCE [LARGE SCALE GENOMIC DNA]</scope>
    <source>
        <strain evidence="2 3">CECT 5294</strain>
    </source>
</reference>
<dbReference type="Pfam" id="PF10658">
    <property type="entry name" value="DUF2484"/>
    <property type="match status" value="1"/>
</dbReference>
<evidence type="ECO:0008006" key="4">
    <source>
        <dbReference type="Google" id="ProtNLM"/>
    </source>
</evidence>
<protein>
    <recommendedName>
        <fullName evidence="4">DUF2484 family protein</fullName>
    </recommendedName>
</protein>
<dbReference type="EMBL" id="CYRX01000031">
    <property type="protein sequence ID" value="CUH61128.1"/>
    <property type="molecule type" value="Genomic_DNA"/>
</dbReference>
<dbReference type="STRING" id="266809.PM03_11320"/>
<evidence type="ECO:0000256" key="1">
    <source>
        <dbReference type="SAM" id="Phobius"/>
    </source>
</evidence>
<name>A0A0P1F0P5_9RHOB</name>
<gene>
    <name evidence="2" type="ORF">THS5294_02429</name>
</gene>
<feature type="transmembrane region" description="Helical" evidence="1">
    <location>
        <begin position="38"/>
        <end position="71"/>
    </location>
</feature>
<keyword evidence="1" id="KW-1133">Transmembrane helix</keyword>
<sequence length="82" mass="8930">MAAFIAACLWVIAAWLLSVILSAKQSWPAAYALIAAGVPILIWLGLSAGWGAAAVGFIVGCLVLRWPVIYAGHWIRRRLRRD</sequence>
<dbReference type="RefSeq" id="WP_058123946.1">
    <property type="nucleotide sequence ID" value="NZ_CYRX01000031.1"/>
</dbReference>
<dbReference type="Proteomes" id="UP000051298">
    <property type="component" value="Unassembled WGS sequence"/>
</dbReference>
<proteinExistence type="predicted"/>
<evidence type="ECO:0000313" key="3">
    <source>
        <dbReference type="Proteomes" id="UP000051298"/>
    </source>
</evidence>
<accession>A0A0P1F0P5</accession>
<evidence type="ECO:0000313" key="2">
    <source>
        <dbReference type="EMBL" id="CUH61128.1"/>
    </source>
</evidence>
<dbReference type="AlphaFoldDB" id="A0A0P1F0P5"/>
<dbReference type="InterPro" id="IPR018919">
    <property type="entry name" value="DUF2484"/>
</dbReference>